<comment type="caution">
    <text evidence="1">The sequence shown here is derived from an EMBL/GenBank/DDBJ whole genome shotgun (WGS) entry which is preliminary data.</text>
</comment>
<dbReference type="EMBL" id="JACXXJ020000005">
    <property type="protein sequence ID" value="MBF2717063.1"/>
    <property type="molecule type" value="Genomic_DNA"/>
</dbReference>
<dbReference type="Proteomes" id="UP000179454">
    <property type="component" value="Unassembled WGS sequence"/>
</dbReference>
<evidence type="ECO:0000313" key="2">
    <source>
        <dbReference type="EMBL" id="MUO42583.1"/>
    </source>
</evidence>
<proteinExistence type="predicted"/>
<organism evidence="1 6">
    <name type="scientific">Agrobacterium vitis</name>
    <name type="common">Rhizobium vitis</name>
    <dbReference type="NCBI Taxonomy" id="373"/>
    <lineage>
        <taxon>Bacteria</taxon>
        <taxon>Pseudomonadati</taxon>
        <taxon>Pseudomonadota</taxon>
        <taxon>Alphaproteobacteria</taxon>
        <taxon>Hyphomicrobiales</taxon>
        <taxon>Rhizobiaceae</taxon>
        <taxon>Rhizobium/Agrobacterium group</taxon>
        <taxon>Agrobacterium</taxon>
    </lineage>
</organism>
<dbReference type="AlphaFoldDB" id="A0AAE4VZG2"/>
<keyword evidence="4" id="KW-1185">Reference proteome</keyword>
<dbReference type="EMBL" id="MBFA02000006">
    <property type="protein sequence ID" value="MUP10552.1"/>
    <property type="molecule type" value="Genomic_DNA"/>
</dbReference>
<dbReference type="Proteomes" id="UP000179536">
    <property type="component" value="Unassembled WGS sequence"/>
</dbReference>
<evidence type="ECO:0000313" key="6">
    <source>
        <dbReference type="Proteomes" id="UP000655037"/>
    </source>
</evidence>
<accession>A0AAE4VZG2</accession>
<name>A0AAE4VZG2_AGRVI</name>
<gene>
    <name evidence="3" type="ORF">BBK91_011780</name>
    <name evidence="2" type="ORF">BBL17_012390</name>
    <name evidence="1" type="ORF">IEI95_022885</name>
</gene>
<evidence type="ECO:0000313" key="1">
    <source>
        <dbReference type="EMBL" id="MBF2717063.1"/>
    </source>
</evidence>
<evidence type="ECO:0000313" key="3">
    <source>
        <dbReference type="EMBL" id="MUP10552.1"/>
    </source>
</evidence>
<evidence type="ECO:0000313" key="5">
    <source>
        <dbReference type="Proteomes" id="UP000179536"/>
    </source>
</evidence>
<dbReference type="RefSeq" id="WP_041696262.1">
    <property type="nucleotide sequence ID" value="NZ_JACXXJ020000005.1"/>
</dbReference>
<evidence type="ECO:0000313" key="4">
    <source>
        <dbReference type="Proteomes" id="UP000179454"/>
    </source>
</evidence>
<protein>
    <submittedName>
        <fullName evidence="1">Uncharacterized protein</fullName>
    </submittedName>
</protein>
<reference evidence="1" key="2">
    <citation type="submission" date="2020-11" db="EMBL/GenBank/DDBJ databases">
        <title>Agrobacterium vitis strain K377 genome.</title>
        <authorList>
            <person name="Xi H."/>
        </authorList>
    </citation>
    <scope>NUCLEOTIDE SEQUENCE</scope>
    <source>
        <strain evidence="1">K377</strain>
    </source>
</reference>
<sequence length="95" mass="10183">MQQDLATLAEALSGKFLQVALIRIKCLRAIALAILTAGAIACPLSMDHGQEHVFPLWEMIVTRMGKGKSSQVFMGVHENAAAGGTVRHRAKVSNV</sequence>
<dbReference type="EMBL" id="MBFE02000007">
    <property type="protein sequence ID" value="MUO42583.1"/>
    <property type="molecule type" value="Genomic_DNA"/>
</dbReference>
<reference evidence="4 5" key="1">
    <citation type="submission" date="2019-11" db="EMBL/GenBank/DDBJ databases">
        <title>Whole-genome sequencing of Allorhizobium vitis.</title>
        <authorList>
            <person name="Gan H.M."/>
            <person name="Savka M.A."/>
        </authorList>
    </citation>
    <scope>NUCLEOTIDE SEQUENCE [LARGE SCALE GENOMIC DNA]</scope>
    <source>
        <strain evidence="3 5">RF2/1</strain>
        <strain evidence="2 4">T1/7</strain>
    </source>
</reference>
<dbReference type="Proteomes" id="UP000655037">
    <property type="component" value="Unassembled WGS sequence"/>
</dbReference>